<evidence type="ECO:0000256" key="1">
    <source>
        <dbReference type="ARBA" id="ARBA00000085"/>
    </source>
</evidence>
<dbReference type="SUPFAM" id="SSF158472">
    <property type="entry name" value="HAMP domain-like"/>
    <property type="match status" value="1"/>
</dbReference>
<sequence>MAVTQLKPSLRLSIFSWNHSLRLRLLGPLIVTALAAAIAVAAASYWLGSRWATADIQTRFEAIERTLADSHYPLNALVLESLGELTQTELITFDQSQRIQQSTVAISEPPGDQRIVTIGSQRFLAYRFDTVAAPRRSDRVFSVMVLFDEALLDASRKRAAMLPLVTGLSTIVALSTITFLLASRLVGRIGHLQRRVEAVAAGDFTATVSDQGSDEVGRLGTAVDHMATQLDQLWKRVHRQQSEKLLHQIAGGMAHQLRNSLTGARLAVELHANECDSADEESLQVAIRQIELSEDYVRRLLLAAAGRQDRDRPMTVAVCWDDVRSSLKPVAEHLKTDIQWQIDQAAGECRLADGPSWVAAVSNLIHNAIQAGEHVRVAASRTADQQVCVRVTDDGPGIPAELAAELFEPFVTTKPEGMGLGLSVVKRAAEHLQGQVHWHRENQHTVFEFTVSTQ</sequence>
<dbReference type="SMART" id="SM00388">
    <property type="entry name" value="HisKA"/>
    <property type="match status" value="1"/>
</dbReference>
<dbReference type="Gene3D" id="1.10.287.130">
    <property type="match status" value="1"/>
</dbReference>
<name>A0A5B9QXM6_9BACT</name>
<keyword evidence="4" id="KW-1003">Cell membrane</keyword>
<evidence type="ECO:0000256" key="10">
    <source>
        <dbReference type="SAM" id="Phobius"/>
    </source>
</evidence>
<dbReference type="EC" id="2.7.13.3" evidence="3"/>
<evidence type="ECO:0000256" key="4">
    <source>
        <dbReference type="ARBA" id="ARBA00022475"/>
    </source>
</evidence>
<comment type="catalytic activity">
    <reaction evidence="1">
        <text>ATP + protein L-histidine = ADP + protein N-phospho-L-histidine.</text>
        <dbReference type="EC" id="2.7.13.3"/>
    </reaction>
</comment>
<dbReference type="SUPFAM" id="SSF47384">
    <property type="entry name" value="Homodimeric domain of signal transducing histidine kinase"/>
    <property type="match status" value="1"/>
</dbReference>
<dbReference type="PANTHER" id="PTHR44936">
    <property type="entry name" value="SENSOR PROTEIN CREC"/>
    <property type="match status" value="1"/>
</dbReference>
<keyword evidence="10" id="KW-1133">Transmembrane helix</keyword>
<feature type="transmembrane region" description="Helical" evidence="10">
    <location>
        <begin position="25"/>
        <end position="47"/>
    </location>
</feature>
<proteinExistence type="predicted"/>
<evidence type="ECO:0000259" key="11">
    <source>
        <dbReference type="PROSITE" id="PS50109"/>
    </source>
</evidence>
<dbReference type="Pfam" id="PF00672">
    <property type="entry name" value="HAMP"/>
    <property type="match status" value="1"/>
</dbReference>
<dbReference type="InterPro" id="IPR003660">
    <property type="entry name" value="HAMP_dom"/>
</dbReference>
<dbReference type="PROSITE" id="PS50885">
    <property type="entry name" value="HAMP"/>
    <property type="match status" value="1"/>
</dbReference>
<protein>
    <recommendedName>
        <fullName evidence="3">histidine kinase</fullName>
        <ecNumber evidence="3">2.7.13.3</ecNumber>
    </recommendedName>
</protein>
<dbReference type="SMART" id="SM00387">
    <property type="entry name" value="HATPase_c"/>
    <property type="match status" value="1"/>
</dbReference>
<organism evidence="13 14">
    <name type="scientific">Roseimaritima ulvae</name>
    <dbReference type="NCBI Taxonomy" id="980254"/>
    <lineage>
        <taxon>Bacteria</taxon>
        <taxon>Pseudomonadati</taxon>
        <taxon>Planctomycetota</taxon>
        <taxon>Planctomycetia</taxon>
        <taxon>Pirellulales</taxon>
        <taxon>Pirellulaceae</taxon>
        <taxon>Roseimaritima</taxon>
    </lineage>
</organism>
<evidence type="ECO:0000313" key="13">
    <source>
        <dbReference type="EMBL" id="QEG43768.1"/>
    </source>
</evidence>
<dbReference type="Pfam" id="PF02518">
    <property type="entry name" value="HATPase_c"/>
    <property type="match status" value="1"/>
</dbReference>
<dbReference type="InterPro" id="IPR005467">
    <property type="entry name" value="His_kinase_dom"/>
</dbReference>
<evidence type="ECO:0000256" key="3">
    <source>
        <dbReference type="ARBA" id="ARBA00012438"/>
    </source>
</evidence>
<dbReference type="KEGG" id="rul:UC8_58230"/>
<keyword evidence="5" id="KW-0597">Phosphoprotein</keyword>
<dbReference type="SUPFAM" id="SSF55874">
    <property type="entry name" value="ATPase domain of HSP90 chaperone/DNA topoisomerase II/histidine kinase"/>
    <property type="match status" value="1"/>
</dbReference>
<dbReference type="GO" id="GO:0005886">
    <property type="term" value="C:plasma membrane"/>
    <property type="evidence" value="ECO:0007669"/>
    <property type="project" value="UniProtKB-SubCell"/>
</dbReference>
<dbReference type="EMBL" id="CP042914">
    <property type="protein sequence ID" value="QEG43768.1"/>
    <property type="molecule type" value="Genomic_DNA"/>
</dbReference>
<evidence type="ECO:0000256" key="5">
    <source>
        <dbReference type="ARBA" id="ARBA00022553"/>
    </source>
</evidence>
<dbReference type="GO" id="GO:0000155">
    <property type="term" value="F:phosphorelay sensor kinase activity"/>
    <property type="evidence" value="ECO:0007669"/>
    <property type="project" value="InterPro"/>
</dbReference>
<reference evidence="13 14" key="1">
    <citation type="submission" date="2019-08" db="EMBL/GenBank/DDBJ databases">
        <title>Deep-cultivation of Planctomycetes and their phenomic and genomic characterization uncovers novel biology.</title>
        <authorList>
            <person name="Wiegand S."/>
            <person name="Jogler M."/>
            <person name="Boedeker C."/>
            <person name="Pinto D."/>
            <person name="Vollmers J."/>
            <person name="Rivas-Marin E."/>
            <person name="Kohn T."/>
            <person name="Peeters S.H."/>
            <person name="Heuer A."/>
            <person name="Rast P."/>
            <person name="Oberbeckmann S."/>
            <person name="Bunk B."/>
            <person name="Jeske O."/>
            <person name="Meyerdierks A."/>
            <person name="Storesund J.E."/>
            <person name="Kallscheuer N."/>
            <person name="Luecker S."/>
            <person name="Lage O.M."/>
            <person name="Pohl T."/>
            <person name="Merkel B.J."/>
            <person name="Hornburger P."/>
            <person name="Mueller R.-W."/>
            <person name="Bruemmer F."/>
            <person name="Labrenz M."/>
            <person name="Spormann A.M."/>
            <person name="Op den Camp H."/>
            <person name="Overmann J."/>
            <person name="Amann R."/>
            <person name="Jetten M.S.M."/>
            <person name="Mascher T."/>
            <person name="Medema M.H."/>
            <person name="Devos D.P."/>
            <person name="Kaster A.-K."/>
            <person name="Ovreas L."/>
            <person name="Rohde M."/>
            <person name="Galperin M.Y."/>
            <person name="Jogler C."/>
        </authorList>
    </citation>
    <scope>NUCLEOTIDE SEQUENCE [LARGE SCALE GENOMIC DNA]</scope>
    <source>
        <strain evidence="13 14">UC8</strain>
    </source>
</reference>
<feature type="domain" description="HAMP" evidence="12">
    <location>
        <begin position="183"/>
        <end position="235"/>
    </location>
</feature>
<dbReference type="PANTHER" id="PTHR44936:SF10">
    <property type="entry name" value="SENSOR PROTEIN RSTB"/>
    <property type="match status" value="1"/>
</dbReference>
<keyword evidence="7" id="KW-0547">Nucleotide-binding</keyword>
<dbReference type="InterPro" id="IPR004358">
    <property type="entry name" value="Sig_transdc_His_kin-like_C"/>
</dbReference>
<dbReference type="PRINTS" id="PR00344">
    <property type="entry name" value="BCTRLSENSOR"/>
</dbReference>
<dbReference type="InterPro" id="IPR050980">
    <property type="entry name" value="2C_sensor_his_kinase"/>
</dbReference>
<dbReference type="CDD" id="cd00075">
    <property type="entry name" value="HATPase"/>
    <property type="match status" value="1"/>
</dbReference>
<dbReference type="SMART" id="SM00304">
    <property type="entry name" value="HAMP"/>
    <property type="match status" value="1"/>
</dbReference>
<accession>A0A5B9QXM6</accession>
<evidence type="ECO:0000256" key="6">
    <source>
        <dbReference type="ARBA" id="ARBA00022679"/>
    </source>
</evidence>
<keyword evidence="8 13" id="KW-0418">Kinase</keyword>
<keyword evidence="10" id="KW-0812">Transmembrane</keyword>
<dbReference type="InterPro" id="IPR003661">
    <property type="entry name" value="HisK_dim/P_dom"/>
</dbReference>
<feature type="transmembrane region" description="Helical" evidence="10">
    <location>
        <begin position="161"/>
        <end position="182"/>
    </location>
</feature>
<keyword evidence="9" id="KW-0067">ATP-binding</keyword>
<dbReference type="AlphaFoldDB" id="A0A5B9QXM6"/>
<evidence type="ECO:0000256" key="9">
    <source>
        <dbReference type="ARBA" id="ARBA00022840"/>
    </source>
</evidence>
<evidence type="ECO:0000256" key="7">
    <source>
        <dbReference type="ARBA" id="ARBA00022741"/>
    </source>
</evidence>
<gene>
    <name evidence="13" type="primary">cssS</name>
    <name evidence="13" type="ORF">UC8_58230</name>
</gene>
<dbReference type="GO" id="GO:0005524">
    <property type="term" value="F:ATP binding"/>
    <property type="evidence" value="ECO:0007669"/>
    <property type="project" value="UniProtKB-KW"/>
</dbReference>
<evidence type="ECO:0000256" key="2">
    <source>
        <dbReference type="ARBA" id="ARBA00004651"/>
    </source>
</evidence>
<dbReference type="CDD" id="cd00082">
    <property type="entry name" value="HisKA"/>
    <property type="match status" value="1"/>
</dbReference>
<comment type="subcellular location">
    <subcellularLocation>
        <location evidence="2">Cell membrane</location>
        <topology evidence="2">Multi-pass membrane protein</topology>
    </subcellularLocation>
</comment>
<feature type="domain" description="Histidine kinase" evidence="11">
    <location>
        <begin position="252"/>
        <end position="454"/>
    </location>
</feature>
<dbReference type="Gene3D" id="3.30.565.10">
    <property type="entry name" value="Histidine kinase-like ATPase, C-terminal domain"/>
    <property type="match status" value="1"/>
</dbReference>
<keyword evidence="6 13" id="KW-0808">Transferase</keyword>
<evidence type="ECO:0000256" key="8">
    <source>
        <dbReference type="ARBA" id="ARBA00022777"/>
    </source>
</evidence>
<keyword evidence="10" id="KW-0472">Membrane</keyword>
<evidence type="ECO:0000259" key="12">
    <source>
        <dbReference type="PROSITE" id="PS50885"/>
    </source>
</evidence>
<dbReference type="PROSITE" id="PS50109">
    <property type="entry name" value="HIS_KIN"/>
    <property type="match status" value="1"/>
</dbReference>
<keyword evidence="14" id="KW-1185">Reference proteome</keyword>
<dbReference type="InterPro" id="IPR036890">
    <property type="entry name" value="HATPase_C_sf"/>
</dbReference>
<evidence type="ECO:0000313" key="14">
    <source>
        <dbReference type="Proteomes" id="UP000325286"/>
    </source>
</evidence>
<dbReference type="InterPro" id="IPR036097">
    <property type="entry name" value="HisK_dim/P_sf"/>
</dbReference>
<dbReference type="CDD" id="cd06225">
    <property type="entry name" value="HAMP"/>
    <property type="match status" value="1"/>
</dbReference>
<dbReference type="InterPro" id="IPR003594">
    <property type="entry name" value="HATPase_dom"/>
</dbReference>
<dbReference type="Proteomes" id="UP000325286">
    <property type="component" value="Chromosome"/>
</dbReference>